<dbReference type="InterPro" id="IPR040249">
    <property type="entry name" value="Ricin_B-like_lectin_EULS3-like"/>
</dbReference>
<protein>
    <submittedName>
        <fullName evidence="2">Hydroxyproline-rich glycoprotein family protein isoform 1</fullName>
    </submittedName>
</protein>
<dbReference type="Gene3D" id="2.80.10.50">
    <property type="match status" value="1"/>
</dbReference>
<name>A0A061F244_THECC</name>
<dbReference type="OMA" id="TQHWVKD"/>
<keyword evidence="3" id="KW-1185">Reference proteome</keyword>
<dbReference type="Gramene" id="EOY10727">
    <property type="protein sequence ID" value="EOY10727"/>
    <property type="gene ID" value="TCM_026029"/>
</dbReference>
<dbReference type="PANTHER" id="PTHR31257">
    <property type="entry name" value="RICIN B-LIKE LECTIN EULS3"/>
    <property type="match status" value="1"/>
</dbReference>
<reference evidence="2 3" key="1">
    <citation type="journal article" date="2013" name="Genome Biol.">
        <title>The genome sequence of the most widely cultivated cacao type and its use to identify candidate genes regulating pod color.</title>
        <authorList>
            <person name="Motamayor J.C."/>
            <person name="Mockaitis K."/>
            <person name="Schmutz J."/>
            <person name="Haiminen N."/>
            <person name="Iii D.L."/>
            <person name="Cornejo O."/>
            <person name="Findley S.D."/>
            <person name="Zheng P."/>
            <person name="Utro F."/>
            <person name="Royaert S."/>
            <person name="Saski C."/>
            <person name="Jenkins J."/>
            <person name="Podicheti R."/>
            <person name="Zhao M."/>
            <person name="Scheffler B.E."/>
            <person name="Stack J.C."/>
            <person name="Feltus F.A."/>
            <person name="Mustiga G.M."/>
            <person name="Amores F."/>
            <person name="Phillips W."/>
            <person name="Marelli J.P."/>
            <person name="May G.D."/>
            <person name="Shapiro H."/>
            <person name="Ma J."/>
            <person name="Bustamante C.D."/>
            <person name="Schnell R.J."/>
            <person name="Main D."/>
            <person name="Gilbert D."/>
            <person name="Parida L."/>
            <person name="Kuhn D.N."/>
        </authorList>
    </citation>
    <scope>NUCLEOTIDE SEQUENCE [LARGE SCALE GENOMIC DNA]</scope>
    <source>
        <strain evidence="3">cv. Matina 1-6</strain>
    </source>
</reference>
<dbReference type="AlphaFoldDB" id="A0A061F244"/>
<dbReference type="SUPFAM" id="SSF50370">
    <property type="entry name" value="Ricin B-like lectins"/>
    <property type="match status" value="1"/>
</dbReference>
<sequence length="400" mass="44890">MEYPFGHNHRHTHHNRNDDRENEERQPPCHHHNEFVPPSQPPHHQHNEFAPPPHYQPTSFDGPSPPPPSPYFQQPGFAAPPPAQPPSYHQQTVYPPPPSHVTHLHHSGGTQQPDYSSSNYSPPSAHVTHVAHESSHQRVDHQIEGHHSFRPHLPSIPHDHSHSASLSELSKKPTVKVYCKANPGFHLTIRDGKVILAPSDPSDEFQHWYKDEKYSTRAKDEVGFPSFALVNKVTGQAIKHSVGATHPNILSILFSGAFAIQHLPMMNKEFIPLAILTAKMLSLFSCKMRSMVFSPSHVLRLGILEASLAVALMTSPTSSLLIPTVQLTPYKSDQLDESILWSESTDLGDGYRAVRMINNIRLNVDAFNGDKKSGGVHDGTTIVLWQWNKGDNQRWKIVPY</sequence>
<gene>
    <name evidence="2" type="ORF">TCM_026029</name>
</gene>
<proteinExistence type="predicted"/>
<dbReference type="InterPro" id="IPR035992">
    <property type="entry name" value="Ricin_B-like_lectins"/>
</dbReference>
<dbReference type="eggNOG" id="ENOG502QTCR">
    <property type="taxonomic scope" value="Eukaryota"/>
</dbReference>
<evidence type="ECO:0000256" key="1">
    <source>
        <dbReference type="SAM" id="MobiDB-lite"/>
    </source>
</evidence>
<dbReference type="InParanoid" id="A0A061F244"/>
<feature type="compositionally biased region" description="Low complexity" evidence="1">
    <location>
        <begin position="115"/>
        <end position="124"/>
    </location>
</feature>
<dbReference type="GO" id="GO:0090332">
    <property type="term" value="P:stomatal closure"/>
    <property type="evidence" value="ECO:0000318"/>
    <property type="project" value="GO_Central"/>
</dbReference>
<dbReference type="PANTHER" id="PTHR31257:SF2">
    <property type="entry name" value="RICIN B-LIKE LECTIN EULS3"/>
    <property type="match status" value="1"/>
</dbReference>
<feature type="region of interest" description="Disordered" evidence="1">
    <location>
        <begin position="1"/>
        <end position="168"/>
    </location>
</feature>
<dbReference type="STRING" id="3641.A0A061F244"/>
<feature type="compositionally biased region" description="Basic and acidic residues" evidence="1">
    <location>
        <begin position="15"/>
        <end position="34"/>
    </location>
</feature>
<dbReference type="Proteomes" id="UP000026915">
    <property type="component" value="Chromosome 5"/>
</dbReference>
<evidence type="ECO:0000313" key="3">
    <source>
        <dbReference type="Proteomes" id="UP000026915"/>
    </source>
</evidence>
<dbReference type="FunCoup" id="A0A061F244">
    <property type="interactions" value="663"/>
</dbReference>
<dbReference type="EMBL" id="CM001883">
    <property type="protein sequence ID" value="EOY10727.1"/>
    <property type="molecule type" value="Genomic_DNA"/>
</dbReference>
<accession>A0A061F244</accession>
<feature type="compositionally biased region" description="Basic and acidic residues" evidence="1">
    <location>
        <begin position="130"/>
        <end position="147"/>
    </location>
</feature>
<dbReference type="CDD" id="cd23431">
    <property type="entry name" value="beta-trefoil_Ricin_AtEULS3-like"/>
    <property type="match status" value="1"/>
</dbReference>
<dbReference type="GO" id="GO:0030246">
    <property type="term" value="F:carbohydrate binding"/>
    <property type="evidence" value="ECO:0000318"/>
    <property type="project" value="GO_Central"/>
</dbReference>
<evidence type="ECO:0000313" key="2">
    <source>
        <dbReference type="EMBL" id="EOY10727.1"/>
    </source>
</evidence>
<organism evidence="2 3">
    <name type="scientific">Theobroma cacao</name>
    <name type="common">Cacao</name>
    <name type="synonym">Cocoa</name>
    <dbReference type="NCBI Taxonomy" id="3641"/>
    <lineage>
        <taxon>Eukaryota</taxon>
        <taxon>Viridiplantae</taxon>
        <taxon>Streptophyta</taxon>
        <taxon>Embryophyta</taxon>
        <taxon>Tracheophyta</taxon>
        <taxon>Spermatophyta</taxon>
        <taxon>Magnoliopsida</taxon>
        <taxon>eudicotyledons</taxon>
        <taxon>Gunneridae</taxon>
        <taxon>Pentapetalae</taxon>
        <taxon>rosids</taxon>
        <taxon>malvids</taxon>
        <taxon>Malvales</taxon>
        <taxon>Malvaceae</taxon>
        <taxon>Byttnerioideae</taxon>
        <taxon>Theobroma</taxon>
    </lineage>
</organism>